<keyword evidence="1" id="KW-0175">Coiled coil</keyword>
<organism evidence="2">
    <name type="scientific">viral metagenome</name>
    <dbReference type="NCBI Taxonomy" id="1070528"/>
    <lineage>
        <taxon>unclassified sequences</taxon>
        <taxon>metagenomes</taxon>
        <taxon>organismal metagenomes</taxon>
    </lineage>
</organism>
<dbReference type="EMBL" id="MT141444">
    <property type="protein sequence ID" value="QJA61515.1"/>
    <property type="molecule type" value="Genomic_DNA"/>
</dbReference>
<protein>
    <submittedName>
        <fullName evidence="2">Uncharacterized protein</fullName>
    </submittedName>
</protein>
<dbReference type="AlphaFoldDB" id="A0A6M3IWT4"/>
<evidence type="ECO:0000313" key="2">
    <source>
        <dbReference type="EMBL" id="QJA61515.1"/>
    </source>
</evidence>
<reference evidence="2" key="1">
    <citation type="submission" date="2020-03" db="EMBL/GenBank/DDBJ databases">
        <title>The deep terrestrial virosphere.</title>
        <authorList>
            <person name="Holmfeldt K."/>
            <person name="Nilsson E."/>
            <person name="Simone D."/>
            <person name="Lopez-Fernandez M."/>
            <person name="Wu X."/>
            <person name="de Brujin I."/>
            <person name="Lundin D."/>
            <person name="Andersson A."/>
            <person name="Bertilsson S."/>
            <person name="Dopson M."/>
        </authorList>
    </citation>
    <scope>NUCLEOTIDE SEQUENCE</scope>
    <source>
        <strain evidence="2">MM415B00927</strain>
    </source>
</reference>
<name>A0A6M3IWT4_9ZZZZ</name>
<gene>
    <name evidence="2" type="ORF">MM415B00927_0002</name>
</gene>
<proteinExistence type="predicted"/>
<sequence>MTKGKCSHGEFELEKGCPLCVADRMAVEGNTPEMLKEAIAKVQPKNIVKVKYFSETTGELSNREYTYFSADRLNVGDIVIVPVRDTTGKAQVSAINVPESEIQAFRDKVKTIPSDSIIPEKTLDEMELEADESLAASEKQWEAEAEAELAEVEANSIEETALALRPGEDIEAHSYHEEANKLLNYAQHRVIKTLDDAKIATDDLSIISNLKKMMEAKRKEKLSPHEAQVKAIRDTYNYLMAPVLEAERITKSKQVAFLQEQERVKREQEEINRLRMEAAQKDAALHNGEISESVDLVEVIEAPERVRSDMGMSGMVDHWVYEVVDFSAVPREYLVVDSAMLNAIAKKHHDQKQIPGIKFVNKPYIATRSK</sequence>
<feature type="coiled-coil region" evidence="1">
    <location>
        <begin position="257"/>
        <end position="284"/>
    </location>
</feature>
<evidence type="ECO:0000256" key="1">
    <source>
        <dbReference type="SAM" id="Coils"/>
    </source>
</evidence>
<accession>A0A6M3IWT4</accession>